<dbReference type="Proteomes" id="UP000597762">
    <property type="component" value="Unassembled WGS sequence"/>
</dbReference>
<feature type="compositionally biased region" description="Polar residues" evidence="1">
    <location>
        <begin position="116"/>
        <end position="127"/>
    </location>
</feature>
<feature type="region of interest" description="Disordered" evidence="1">
    <location>
        <begin position="17"/>
        <end position="74"/>
    </location>
</feature>
<organism evidence="2 3">
    <name type="scientific">Acanthosepion pharaonis</name>
    <name type="common">Pharaoh cuttlefish</name>
    <name type="synonym">Sepia pharaonis</name>
    <dbReference type="NCBI Taxonomy" id="158019"/>
    <lineage>
        <taxon>Eukaryota</taxon>
        <taxon>Metazoa</taxon>
        <taxon>Spiralia</taxon>
        <taxon>Lophotrochozoa</taxon>
        <taxon>Mollusca</taxon>
        <taxon>Cephalopoda</taxon>
        <taxon>Coleoidea</taxon>
        <taxon>Decapodiformes</taxon>
        <taxon>Sepiida</taxon>
        <taxon>Sepiina</taxon>
        <taxon>Sepiidae</taxon>
        <taxon>Acanthosepion</taxon>
    </lineage>
</organism>
<dbReference type="InterPro" id="IPR028226">
    <property type="entry name" value="LIN37"/>
</dbReference>
<dbReference type="PANTHER" id="PTHR31336">
    <property type="entry name" value="LIN37 HOMOLOG"/>
    <property type="match status" value="1"/>
</dbReference>
<gene>
    <name evidence="2" type="ORF">SPHA_60751</name>
</gene>
<dbReference type="Pfam" id="PF15306">
    <property type="entry name" value="LIN37"/>
    <property type="match status" value="1"/>
</dbReference>
<dbReference type="PANTHER" id="PTHR31336:SF3">
    <property type="entry name" value="PROTEIN LIN-37 HOMOLOG"/>
    <property type="match status" value="1"/>
</dbReference>
<dbReference type="OrthoDB" id="6287771at2759"/>
<proteinExistence type="predicted"/>
<dbReference type="EMBL" id="CAHIKZ030004241">
    <property type="protein sequence ID" value="CAE1308979.1"/>
    <property type="molecule type" value="Genomic_DNA"/>
</dbReference>
<reference evidence="2" key="1">
    <citation type="submission" date="2021-01" db="EMBL/GenBank/DDBJ databases">
        <authorList>
            <person name="Li R."/>
            <person name="Bekaert M."/>
        </authorList>
    </citation>
    <scope>NUCLEOTIDE SEQUENCE</scope>
    <source>
        <strain evidence="2">Farmed</strain>
    </source>
</reference>
<comment type="caution">
    <text evidence="2">The sequence shown here is derived from an EMBL/GenBank/DDBJ whole genome shotgun (WGS) entry which is preliminary data.</text>
</comment>
<protein>
    <submittedName>
        <fullName evidence="2">LIN37</fullName>
    </submittedName>
</protein>
<evidence type="ECO:0000256" key="1">
    <source>
        <dbReference type="SAM" id="MobiDB-lite"/>
    </source>
</evidence>
<dbReference type="AlphaFoldDB" id="A0A812DYC5"/>
<feature type="region of interest" description="Disordered" evidence="1">
    <location>
        <begin position="116"/>
        <end position="173"/>
    </location>
</feature>
<dbReference type="GO" id="GO:0017053">
    <property type="term" value="C:transcription repressor complex"/>
    <property type="evidence" value="ECO:0007669"/>
    <property type="project" value="InterPro"/>
</dbReference>
<keyword evidence="3" id="KW-1185">Reference proteome</keyword>
<dbReference type="GO" id="GO:0031523">
    <property type="term" value="C:Myb complex"/>
    <property type="evidence" value="ECO:0007669"/>
    <property type="project" value="TreeGrafter"/>
</dbReference>
<evidence type="ECO:0000313" key="3">
    <source>
        <dbReference type="Proteomes" id="UP000597762"/>
    </source>
</evidence>
<accession>A0A812DYC5</accession>
<name>A0A812DYC5_ACAPH</name>
<evidence type="ECO:0000313" key="2">
    <source>
        <dbReference type="EMBL" id="CAE1308979.1"/>
    </source>
</evidence>
<sequence>MCSRKVNSARLRLNTTLQNLVEKDEESYTPSESNSPKSHDETPHRLPSPQQSPKKATFSKVSRKRKRKEDSSGSDINQYHYTYVMKLFDRSVDLAQFNENTPLYPICRAWIKNQPHNHSNQERSPSPDSDIDVKDKNIHKNGNIYHLPPPIKSEKDQCSKPRIPSPLPQTNTRIDIYADPDKAPHPKELLSNHMARWKKVRNRWRETSRQNELRYSPSLIILKEMFDSQCKDS</sequence>
<dbReference type="GO" id="GO:0000122">
    <property type="term" value="P:negative regulation of transcription by RNA polymerase II"/>
    <property type="evidence" value="ECO:0007669"/>
    <property type="project" value="TreeGrafter"/>
</dbReference>